<dbReference type="EMBL" id="BK016065">
    <property type="protein sequence ID" value="DAF92382.1"/>
    <property type="molecule type" value="Genomic_DNA"/>
</dbReference>
<reference evidence="1" key="1">
    <citation type="journal article" date="2021" name="Proc. Natl. Acad. Sci. U.S.A.">
        <title>A Catalog of Tens of Thousands of Viruses from Human Metagenomes Reveals Hidden Associations with Chronic Diseases.</title>
        <authorList>
            <person name="Tisza M.J."/>
            <person name="Buck C.B."/>
        </authorList>
    </citation>
    <scope>NUCLEOTIDE SEQUENCE</scope>
    <source>
        <strain evidence="1">CtOpw2</strain>
    </source>
</reference>
<evidence type="ECO:0000313" key="1">
    <source>
        <dbReference type="EMBL" id="DAF92382.1"/>
    </source>
</evidence>
<name>A0A8S5UDD1_9CAUD</name>
<organism evidence="1">
    <name type="scientific">Myoviridae sp. ctOpw2</name>
    <dbReference type="NCBI Taxonomy" id="2825093"/>
    <lineage>
        <taxon>Viruses</taxon>
        <taxon>Duplodnaviria</taxon>
        <taxon>Heunggongvirae</taxon>
        <taxon>Uroviricota</taxon>
        <taxon>Caudoviricetes</taxon>
    </lineage>
</organism>
<proteinExistence type="predicted"/>
<protein>
    <submittedName>
        <fullName evidence="1">Uncharacterized protein</fullName>
    </submittedName>
</protein>
<sequence length="35" mass="4032">MNTFLLVTPIFQAFPRIISKYTVKICNAVTPRYNA</sequence>
<accession>A0A8S5UDD1</accession>